<dbReference type="AlphaFoldDB" id="A0A7S2MW58"/>
<feature type="compositionally biased region" description="Basic and acidic residues" evidence="2">
    <location>
        <begin position="8"/>
        <end position="32"/>
    </location>
</feature>
<feature type="region of interest" description="Disordered" evidence="2">
    <location>
        <begin position="1"/>
        <end position="126"/>
    </location>
</feature>
<feature type="compositionally biased region" description="Low complexity" evidence="2">
    <location>
        <begin position="114"/>
        <end position="126"/>
    </location>
</feature>
<feature type="compositionally biased region" description="Acidic residues" evidence="2">
    <location>
        <begin position="229"/>
        <end position="239"/>
    </location>
</feature>
<evidence type="ECO:0000256" key="2">
    <source>
        <dbReference type="SAM" id="MobiDB-lite"/>
    </source>
</evidence>
<feature type="region of interest" description="Disordered" evidence="2">
    <location>
        <begin position="224"/>
        <end position="243"/>
    </location>
</feature>
<accession>A0A7S2MW58</accession>
<feature type="compositionally biased region" description="Polar residues" evidence="2">
    <location>
        <begin position="47"/>
        <end position="62"/>
    </location>
</feature>
<proteinExistence type="predicted"/>
<reference evidence="3" key="1">
    <citation type="submission" date="2021-01" db="EMBL/GenBank/DDBJ databases">
        <authorList>
            <person name="Corre E."/>
            <person name="Pelletier E."/>
            <person name="Niang G."/>
            <person name="Scheremetjew M."/>
            <person name="Finn R."/>
            <person name="Kale V."/>
            <person name="Holt S."/>
            <person name="Cochrane G."/>
            <person name="Meng A."/>
            <person name="Brown T."/>
            <person name="Cohen L."/>
        </authorList>
    </citation>
    <scope>NUCLEOTIDE SEQUENCE</scope>
    <source>
        <strain evidence="3">CCMP826</strain>
    </source>
</reference>
<name>A0A7S2MW58_9STRA</name>
<sequence>MNLANEIPLKKEERVTEKRSDSRLDDIFDCAHDPTSGHSPHTRSISRRNCVTPPTTKSSSQAYIHLAKEKVSSTTKSLRQEVHTTGTTNIIMPRPSPSLEKQDAQETPNLDETNSSSASSTVNVSSSMSEVNCCEYQDGTELEMMRKAQMNSSWYNIHVAMQSQKCGFPVWCENPGHQAKATFNYEMSSSLKHSGDGGCSSDMDETSQTRMKCSWYDAHRATEDRCSAEDEDTENEQENDIGANGTVDINEKEIDDLIRMYEPVQLRNSMIVVQQQLQSYHSLLDSHEEVMSANVELEKKIGKFKTKFKKLADCYKKKRDEVEDMERQIIQLKLDLAEAKGQNDHNSAQIRRFSVEKKVLEEENVRLREKNHPHLEPQLFDSSLH</sequence>
<gene>
    <name evidence="3" type="ORF">HTAM1171_LOCUS8782</name>
</gene>
<keyword evidence="1" id="KW-0175">Coiled coil</keyword>
<evidence type="ECO:0000313" key="3">
    <source>
        <dbReference type="EMBL" id="CAD9505546.1"/>
    </source>
</evidence>
<organism evidence="3">
    <name type="scientific">Helicotheca tamesis</name>
    <dbReference type="NCBI Taxonomy" id="374047"/>
    <lineage>
        <taxon>Eukaryota</taxon>
        <taxon>Sar</taxon>
        <taxon>Stramenopiles</taxon>
        <taxon>Ochrophyta</taxon>
        <taxon>Bacillariophyta</taxon>
        <taxon>Mediophyceae</taxon>
        <taxon>Lithodesmiophycidae</taxon>
        <taxon>Lithodesmiales</taxon>
        <taxon>Lithodesmiaceae</taxon>
        <taxon>Helicotheca</taxon>
    </lineage>
</organism>
<dbReference type="EMBL" id="HBGV01014320">
    <property type="protein sequence ID" value="CAD9505546.1"/>
    <property type="molecule type" value="Transcribed_RNA"/>
</dbReference>
<feature type="compositionally biased region" description="Polar residues" evidence="2">
    <location>
        <begin position="72"/>
        <end position="90"/>
    </location>
</feature>
<evidence type="ECO:0000256" key="1">
    <source>
        <dbReference type="SAM" id="Coils"/>
    </source>
</evidence>
<protein>
    <submittedName>
        <fullName evidence="3">Uncharacterized protein</fullName>
    </submittedName>
</protein>
<feature type="coiled-coil region" evidence="1">
    <location>
        <begin position="308"/>
        <end position="370"/>
    </location>
</feature>